<gene>
    <name evidence="4" type="ORF">AAA081_00275</name>
</gene>
<accession>A0ABV1J3H2</accession>
<dbReference type="EMBL" id="JBBNPS010000001">
    <property type="protein sequence ID" value="MEQ3352740.1"/>
    <property type="molecule type" value="Genomic_DNA"/>
</dbReference>
<feature type="domain" description="Phage tail tape measure protein" evidence="3">
    <location>
        <begin position="122"/>
        <end position="317"/>
    </location>
</feature>
<dbReference type="RefSeq" id="WP_349053162.1">
    <property type="nucleotide sequence ID" value="NZ_JBBNPS010000001.1"/>
</dbReference>
<keyword evidence="2" id="KW-0472">Membrane</keyword>
<protein>
    <submittedName>
        <fullName evidence="4">Phage tail tape measure protein</fullName>
    </submittedName>
</protein>
<reference evidence="4 5" key="1">
    <citation type="submission" date="2024-04" db="EMBL/GenBank/DDBJ databases">
        <title>Human intestinal bacterial collection.</title>
        <authorList>
            <person name="Pauvert C."/>
            <person name="Hitch T.C.A."/>
            <person name="Clavel T."/>
        </authorList>
    </citation>
    <scope>NUCLEOTIDE SEQUENCE [LARGE SCALE GENOMIC DNA]</scope>
    <source>
        <strain evidence="4 5">CLA-SR-H026</strain>
    </source>
</reference>
<keyword evidence="2" id="KW-1133">Transmembrane helix</keyword>
<evidence type="ECO:0000313" key="5">
    <source>
        <dbReference type="Proteomes" id="UP001481872"/>
    </source>
</evidence>
<comment type="caution">
    <text evidence="4">The sequence shown here is derived from an EMBL/GenBank/DDBJ whole genome shotgun (WGS) entry which is preliminary data.</text>
</comment>
<dbReference type="Proteomes" id="UP001481872">
    <property type="component" value="Unassembled WGS sequence"/>
</dbReference>
<evidence type="ECO:0000256" key="2">
    <source>
        <dbReference type="SAM" id="Phobius"/>
    </source>
</evidence>
<name>A0ABV1J3H2_9FIRM</name>
<dbReference type="InterPro" id="IPR010090">
    <property type="entry name" value="Phage_tape_meas"/>
</dbReference>
<organism evidence="4 5">
    <name type="scientific">Aedoeadaptatus acetigenes</name>
    <dbReference type="NCBI Taxonomy" id="2981723"/>
    <lineage>
        <taxon>Bacteria</taxon>
        <taxon>Bacillati</taxon>
        <taxon>Bacillota</taxon>
        <taxon>Tissierellia</taxon>
        <taxon>Tissierellales</taxon>
        <taxon>Peptoniphilaceae</taxon>
        <taxon>Aedoeadaptatus</taxon>
    </lineage>
</organism>
<feature type="transmembrane region" description="Helical" evidence="2">
    <location>
        <begin position="438"/>
        <end position="460"/>
    </location>
</feature>
<dbReference type="PANTHER" id="PTHR37813">
    <property type="entry name" value="FELS-2 PROPHAGE PROTEIN"/>
    <property type="match status" value="1"/>
</dbReference>
<dbReference type="PANTHER" id="PTHR37813:SF1">
    <property type="entry name" value="FELS-2 PROPHAGE PROTEIN"/>
    <property type="match status" value="1"/>
</dbReference>
<keyword evidence="2" id="KW-0812">Transmembrane</keyword>
<dbReference type="Pfam" id="PF10145">
    <property type="entry name" value="PhageMin_Tail"/>
    <property type="match status" value="1"/>
</dbReference>
<evidence type="ECO:0000259" key="3">
    <source>
        <dbReference type="Pfam" id="PF10145"/>
    </source>
</evidence>
<evidence type="ECO:0000256" key="1">
    <source>
        <dbReference type="ARBA" id="ARBA00022612"/>
    </source>
</evidence>
<keyword evidence="5" id="KW-1185">Reference proteome</keyword>
<dbReference type="NCBIfam" id="TIGR01760">
    <property type="entry name" value="tape_meas_TP901"/>
    <property type="match status" value="1"/>
</dbReference>
<sequence length="687" mass="70972">MADARELVFSIKVESADDSVEKIKEVDKAMDGAKSKVGGLGGAMQTLGSGMKLAGGKIQSFGGAVMGKGKDITKFGKKVTRATAPFAAVAAVGVKKFMELDTAIRQVSTLTTDEVLPVSQIRKDVKAISNAHGIAQTEVAGAMYEALSSGIDQSKVTEFTKSAVKLTKAGFTDMATVVDATTTVLNAYGDAAYDVSKIHDIFVKTQDKGKITVDDLGKNIGRVIPLAAAAGVNVDQLGASYAMLTAKGQNAQIATTNLNSMIAELSSSGTRADKVLRGATGKSFSELTKSGTSLGDVLGILNENATKSGMALNDMFGNTSAGQAAMSLFSEGAEGYNKMLKEMQNSDGATDANYEKMIGPAEQWAQAKSQIENSLIDLGGAMAPFVVEIAGAISEVVAKFQELDPATQSTIAQWALLVLAAGPLISIFGSIVTGVGMFISVIGGVIGFVGSLVGVLGTVISAIGSFVAALGPIGWAIMAVVGVGAFLISNWQEIKAEAASLGGGIRGYLVGALHVAGSKFSGLRSKATGALNAIKGAWESLKRALANPIKGVVSIVSSAAGGIAKLGGGGGKGKGKGKKGVPSHATGLDYVPHDDYLANLHEGEIILTKSAANAYRELGGTKDGITEVNTTRTETVNRNRTNSETVNNTSPNVTINVYGGENNPMAIAREVRKEFSNLFRDLRLQRV</sequence>
<feature type="transmembrane region" description="Helical" evidence="2">
    <location>
        <begin position="411"/>
        <end position="431"/>
    </location>
</feature>
<proteinExistence type="predicted"/>
<evidence type="ECO:0000313" key="4">
    <source>
        <dbReference type="EMBL" id="MEQ3352740.1"/>
    </source>
</evidence>
<feature type="transmembrane region" description="Helical" evidence="2">
    <location>
        <begin position="466"/>
        <end position="488"/>
    </location>
</feature>
<keyword evidence="1" id="KW-1188">Viral release from host cell</keyword>